<accession>A0A9X2PU69</accession>
<comment type="caution">
    <text evidence="4">The sequence shown here is derived from an EMBL/GenBank/DDBJ whole genome shotgun (WGS) entry which is preliminary data.</text>
</comment>
<evidence type="ECO:0000256" key="2">
    <source>
        <dbReference type="SAM" id="MobiDB-lite"/>
    </source>
</evidence>
<dbReference type="Gene3D" id="3.20.20.100">
    <property type="entry name" value="NADP-dependent oxidoreductase domain"/>
    <property type="match status" value="1"/>
</dbReference>
<evidence type="ECO:0000259" key="3">
    <source>
        <dbReference type="Pfam" id="PF00248"/>
    </source>
</evidence>
<proteinExistence type="predicted"/>
<reference evidence="4" key="1">
    <citation type="submission" date="2022-08" db="EMBL/GenBank/DDBJ databases">
        <title>Genomic Encyclopedia of Type Strains, Phase V (KMG-V): Genome sequencing to study the core and pangenomes of soil and plant-associated prokaryotes.</title>
        <authorList>
            <person name="Whitman W."/>
        </authorList>
    </citation>
    <scope>NUCLEOTIDE SEQUENCE</scope>
    <source>
        <strain evidence="4">0</strain>
    </source>
</reference>
<dbReference type="PANTHER" id="PTHR43364:SF4">
    <property type="entry name" value="NAD(P)-LINKED OXIDOREDUCTASE SUPERFAMILY PROTEIN"/>
    <property type="match status" value="1"/>
</dbReference>
<dbReference type="InterPro" id="IPR036812">
    <property type="entry name" value="NAD(P)_OxRdtase_dom_sf"/>
</dbReference>
<dbReference type="GO" id="GO:0005829">
    <property type="term" value="C:cytosol"/>
    <property type="evidence" value="ECO:0007669"/>
    <property type="project" value="TreeGrafter"/>
</dbReference>
<feature type="region of interest" description="Disordered" evidence="2">
    <location>
        <begin position="309"/>
        <end position="333"/>
    </location>
</feature>
<dbReference type="AlphaFoldDB" id="A0A9X2PU69"/>
<feature type="domain" description="NADP-dependent oxidoreductase" evidence="3">
    <location>
        <begin position="18"/>
        <end position="303"/>
    </location>
</feature>
<dbReference type="CDD" id="cd19087">
    <property type="entry name" value="AKR_AKR12A1_B1_C1"/>
    <property type="match status" value="1"/>
</dbReference>
<dbReference type="SUPFAM" id="SSF51430">
    <property type="entry name" value="NAD(P)-linked oxidoreductase"/>
    <property type="match status" value="1"/>
</dbReference>
<dbReference type="FunFam" id="3.20.20.100:FF:000004">
    <property type="entry name" value="Oxidoreductase, aldo/keto reductase"/>
    <property type="match status" value="1"/>
</dbReference>
<keyword evidence="1" id="KW-0560">Oxidoreductase</keyword>
<dbReference type="InterPro" id="IPR023210">
    <property type="entry name" value="NADP_OxRdtase_dom"/>
</dbReference>
<dbReference type="EMBL" id="JANUAU010000002">
    <property type="protein sequence ID" value="MCS3676880.1"/>
    <property type="molecule type" value="Genomic_DNA"/>
</dbReference>
<dbReference type="Pfam" id="PF00248">
    <property type="entry name" value="Aldo_ket_red"/>
    <property type="match status" value="1"/>
</dbReference>
<evidence type="ECO:0000256" key="1">
    <source>
        <dbReference type="ARBA" id="ARBA00023002"/>
    </source>
</evidence>
<dbReference type="GO" id="GO:0016491">
    <property type="term" value="F:oxidoreductase activity"/>
    <property type="evidence" value="ECO:0007669"/>
    <property type="project" value="UniProtKB-KW"/>
</dbReference>
<gene>
    <name evidence="4" type="ORF">GGP71_000787</name>
</gene>
<sequence>MSLPSPRYLGDTGVKVSPLCLGTMTFGGPADRATAAAMFRRCREAGINVFDCANVYEDGRSEEILGELVADCRDEVVLTTKAYFPVGDDPNARGASRYHLVRAVEDSLRRLDTDRIDVFFVHRFDEQTRLDETLRALDTLVQQGKVLYLGASNFAAWQVMKALGRQRAEGWTPFHVIQPMYNLTKRQAEVELLPMARSEDLGVLSYSPLGGGLLTGKYGVDRRPDDGRLVENPMYQTRYGADVYYEVAERFTTFAEEHGYDPVSLAVAWVAHHPAVTAPIIGARTLDQLDGSLGALEIDMTEALRSDISALAPTPPPATDRVEERSEHTYGDR</sequence>
<evidence type="ECO:0000313" key="4">
    <source>
        <dbReference type="EMBL" id="MCS3676880.1"/>
    </source>
</evidence>
<dbReference type="PANTHER" id="PTHR43364">
    <property type="entry name" value="NADH-SPECIFIC METHYLGLYOXAL REDUCTASE-RELATED"/>
    <property type="match status" value="1"/>
</dbReference>
<organism evidence="4 5">
    <name type="scientific">Salinibacter ruber</name>
    <dbReference type="NCBI Taxonomy" id="146919"/>
    <lineage>
        <taxon>Bacteria</taxon>
        <taxon>Pseudomonadati</taxon>
        <taxon>Rhodothermota</taxon>
        <taxon>Rhodothermia</taxon>
        <taxon>Rhodothermales</taxon>
        <taxon>Salinibacteraceae</taxon>
        <taxon>Salinibacter</taxon>
    </lineage>
</organism>
<feature type="compositionally biased region" description="Basic and acidic residues" evidence="2">
    <location>
        <begin position="320"/>
        <end position="333"/>
    </location>
</feature>
<dbReference type="Proteomes" id="UP001155027">
    <property type="component" value="Unassembled WGS sequence"/>
</dbReference>
<evidence type="ECO:0000313" key="5">
    <source>
        <dbReference type="Proteomes" id="UP001155027"/>
    </source>
</evidence>
<protein>
    <submittedName>
        <fullName evidence="4">Aryl-alcohol dehydrogenase-like predicted oxidoreductase</fullName>
    </submittedName>
</protein>
<name>A0A9X2PU69_9BACT</name>
<dbReference type="RefSeq" id="WP_259079536.1">
    <property type="nucleotide sequence ID" value="NZ_JANUAU010000002.1"/>
</dbReference>
<dbReference type="InterPro" id="IPR050523">
    <property type="entry name" value="AKR_Detox_Biosynth"/>
</dbReference>